<comment type="similarity">
    <text evidence="7">Belongs to the QueC family.</text>
</comment>
<accession>A0A0F9GSN1</accession>
<organism evidence="10">
    <name type="scientific">marine sediment metagenome</name>
    <dbReference type="NCBI Taxonomy" id="412755"/>
    <lineage>
        <taxon>unclassified sequences</taxon>
        <taxon>metagenomes</taxon>
        <taxon>ecological metagenomes</taxon>
    </lineage>
</organism>
<dbReference type="HAMAP" id="MF_01633">
    <property type="entry name" value="QueC"/>
    <property type="match status" value="1"/>
</dbReference>
<evidence type="ECO:0000256" key="1">
    <source>
        <dbReference type="ARBA" id="ARBA00005061"/>
    </source>
</evidence>
<evidence type="ECO:0000256" key="8">
    <source>
        <dbReference type="ARBA" id="ARBA00039149"/>
    </source>
</evidence>
<dbReference type="AlphaFoldDB" id="A0A0F9GSN1"/>
<comment type="pathway">
    <text evidence="1">Purine metabolism; 7-cyano-7-deazaguanine biosynthesis.</text>
</comment>
<evidence type="ECO:0000313" key="10">
    <source>
        <dbReference type="EMBL" id="KKL66142.1"/>
    </source>
</evidence>
<dbReference type="EMBL" id="LAZR01027298">
    <property type="protein sequence ID" value="KKL66142.1"/>
    <property type="molecule type" value="Genomic_DNA"/>
</dbReference>
<gene>
    <name evidence="10" type="ORF">LCGC14_2147910</name>
</gene>
<evidence type="ECO:0000256" key="9">
    <source>
        <dbReference type="ARBA" id="ARBA00047890"/>
    </source>
</evidence>
<evidence type="ECO:0000256" key="2">
    <source>
        <dbReference type="ARBA" id="ARBA00022598"/>
    </source>
</evidence>
<dbReference type="GO" id="GO:0005524">
    <property type="term" value="F:ATP binding"/>
    <property type="evidence" value="ECO:0007669"/>
    <property type="project" value="UniProtKB-KW"/>
</dbReference>
<dbReference type="Pfam" id="PF06508">
    <property type="entry name" value="QueC"/>
    <property type="match status" value="1"/>
</dbReference>
<dbReference type="PANTHER" id="PTHR42914">
    <property type="entry name" value="7-CYANO-7-DEAZAGUANINE SYNTHASE"/>
    <property type="match status" value="1"/>
</dbReference>
<sequence length="236" mass="26306">MPVDEDYPKIKMALVLLSGGIDSTTCLYIAREEFGNVNVTGLSINYGQRHLKETEQAKEICDGAARVDFEMLDIPGMPKSMLTDPEVEVPNVSYSEIEGVSPTYVPFRNGQLLSRAAAYAQANEYTDIYFGAHAEDALNWAYPDCTPEFIGAMANAIYVGTYHQVRLITPLEWLTKCEIIRLGERLGVPWELTWSCYKGEELHCGICPTCRARRDGFLDSGVRDPTIYAETPTDDG</sequence>
<dbReference type="PIRSF" id="PIRSF006293">
    <property type="entry name" value="ExsB"/>
    <property type="match status" value="1"/>
</dbReference>
<dbReference type="SUPFAM" id="SSF52402">
    <property type="entry name" value="Adenine nucleotide alpha hydrolases-like"/>
    <property type="match status" value="1"/>
</dbReference>
<comment type="caution">
    <text evidence="10">The sequence shown here is derived from an EMBL/GenBank/DDBJ whole genome shotgun (WGS) entry which is preliminary data.</text>
</comment>
<name>A0A0F9GSN1_9ZZZZ</name>
<dbReference type="CDD" id="cd01995">
    <property type="entry name" value="QueC-like"/>
    <property type="match status" value="1"/>
</dbReference>
<dbReference type="InterPro" id="IPR014729">
    <property type="entry name" value="Rossmann-like_a/b/a_fold"/>
</dbReference>
<dbReference type="InterPro" id="IPR018317">
    <property type="entry name" value="QueC"/>
</dbReference>
<keyword evidence="3" id="KW-0479">Metal-binding</keyword>
<dbReference type="Gene3D" id="3.40.50.620">
    <property type="entry name" value="HUPs"/>
    <property type="match status" value="1"/>
</dbReference>
<dbReference type="NCBIfam" id="TIGR00364">
    <property type="entry name" value="7-cyano-7-deazaguanine synthase QueC"/>
    <property type="match status" value="1"/>
</dbReference>
<keyword evidence="6" id="KW-0067">ATP-binding</keyword>
<dbReference type="GO" id="GO:0016874">
    <property type="term" value="F:ligase activity"/>
    <property type="evidence" value="ECO:0007669"/>
    <property type="project" value="UniProtKB-KW"/>
</dbReference>
<comment type="catalytic activity">
    <reaction evidence="9">
        <text>7-carboxy-7-carbaguanine + NH4(+) + 2 ATP = 7-cyano-7-carbaguanine + 2 AMP + 2 diphosphate + 2 H(+)</text>
        <dbReference type="Rhea" id="RHEA:27982"/>
        <dbReference type="ChEBI" id="CHEBI:15378"/>
        <dbReference type="ChEBI" id="CHEBI:28938"/>
        <dbReference type="ChEBI" id="CHEBI:30616"/>
        <dbReference type="ChEBI" id="CHEBI:33019"/>
        <dbReference type="ChEBI" id="CHEBI:45075"/>
        <dbReference type="ChEBI" id="CHEBI:61036"/>
        <dbReference type="ChEBI" id="CHEBI:456215"/>
        <dbReference type="EC" id="6.3.4.20"/>
    </reaction>
</comment>
<keyword evidence="5" id="KW-0862">Zinc</keyword>
<evidence type="ECO:0000256" key="4">
    <source>
        <dbReference type="ARBA" id="ARBA00022741"/>
    </source>
</evidence>
<protein>
    <recommendedName>
        <fullName evidence="8">7-cyano-7-deazaguanine synthase</fullName>
        <ecNumber evidence="8">6.3.4.20</ecNumber>
    </recommendedName>
</protein>
<keyword evidence="4" id="KW-0547">Nucleotide-binding</keyword>
<evidence type="ECO:0000256" key="7">
    <source>
        <dbReference type="ARBA" id="ARBA00037993"/>
    </source>
</evidence>
<dbReference type="EC" id="6.3.4.20" evidence="8"/>
<keyword evidence="2" id="KW-0436">Ligase</keyword>
<dbReference type="PANTHER" id="PTHR42914:SF1">
    <property type="entry name" value="7-CYANO-7-DEAZAGUANINE SYNTHASE"/>
    <property type="match status" value="1"/>
</dbReference>
<dbReference type="GO" id="GO:0046872">
    <property type="term" value="F:metal ion binding"/>
    <property type="evidence" value="ECO:0007669"/>
    <property type="project" value="UniProtKB-KW"/>
</dbReference>
<evidence type="ECO:0000256" key="5">
    <source>
        <dbReference type="ARBA" id="ARBA00022833"/>
    </source>
</evidence>
<reference evidence="10" key="1">
    <citation type="journal article" date="2015" name="Nature">
        <title>Complex archaea that bridge the gap between prokaryotes and eukaryotes.</title>
        <authorList>
            <person name="Spang A."/>
            <person name="Saw J.H."/>
            <person name="Jorgensen S.L."/>
            <person name="Zaremba-Niedzwiedzka K."/>
            <person name="Martijn J."/>
            <person name="Lind A.E."/>
            <person name="van Eijk R."/>
            <person name="Schleper C."/>
            <person name="Guy L."/>
            <person name="Ettema T.J."/>
        </authorList>
    </citation>
    <scope>NUCLEOTIDE SEQUENCE</scope>
</reference>
<evidence type="ECO:0000256" key="6">
    <source>
        <dbReference type="ARBA" id="ARBA00022840"/>
    </source>
</evidence>
<proteinExistence type="inferred from homology"/>
<evidence type="ECO:0000256" key="3">
    <source>
        <dbReference type="ARBA" id="ARBA00022723"/>
    </source>
</evidence>